<keyword evidence="3" id="KW-0813">Transport</keyword>
<dbReference type="GO" id="GO:0005524">
    <property type="term" value="F:ATP binding"/>
    <property type="evidence" value="ECO:0007669"/>
    <property type="project" value="UniProtKB-KW"/>
</dbReference>
<dbReference type="PANTHER" id="PTHR43297:SF2">
    <property type="entry name" value="DIPEPTIDE TRANSPORT ATP-BINDING PROTEIN DPPD"/>
    <property type="match status" value="1"/>
</dbReference>
<name>A0A4D7ATU8_9HYPH</name>
<keyword evidence="6 9" id="KW-0067">ATP-binding</keyword>
<dbReference type="InterPro" id="IPR013563">
    <property type="entry name" value="Oligopep_ABC_C"/>
</dbReference>
<dbReference type="AlphaFoldDB" id="A0A4D7ATU8"/>
<dbReference type="GO" id="GO:0005886">
    <property type="term" value="C:plasma membrane"/>
    <property type="evidence" value="ECO:0007669"/>
    <property type="project" value="UniProtKB-SubCell"/>
</dbReference>
<accession>A0A4D7ATU8</accession>
<dbReference type="Pfam" id="PF08352">
    <property type="entry name" value="oligo_HPY"/>
    <property type="match status" value="1"/>
</dbReference>
<dbReference type="OrthoDB" id="37801at2"/>
<evidence type="ECO:0000256" key="1">
    <source>
        <dbReference type="ARBA" id="ARBA00004417"/>
    </source>
</evidence>
<evidence type="ECO:0000259" key="8">
    <source>
        <dbReference type="PROSITE" id="PS50893"/>
    </source>
</evidence>
<dbReference type="Gene3D" id="3.40.50.300">
    <property type="entry name" value="P-loop containing nucleotide triphosphate hydrolases"/>
    <property type="match status" value="1"/>
</dbReference>
<evidence type="ECO:0000256" key="3">
    <source>
        <dbReference type="ARBA" id="ARBA00022448"/>
    </source>
</evidence>
<organism evidence="9 10">
    <name type="scientific">Phreatobacter stygius</name>
    <dbReference type="NCBI Taxonomy" id="1940610"/>
    <lineage>
        <taxon>Bacteria</taxon>
        <taxon>Pseudomonadati</taxon>
        <taxon>Pseudomonadota</taxon>
        <taxon>Alphaproteobacteria</taxon>
        <taxon>Hyphomicrobiales</taxon>
        <taxon>Phreatobacteraceae</taxon>
        <taxon>Phreatobacter</taxon>
    </lineage>
</organism>
<comment type="similarity">
    <text evidence="2">Belongs to the ABC transporter superfamily.</text>
</comment>
<dbReference type="InterPro" id="IPR027417">
    <property type="entry name" value="P-loop_NTPase"/>
</dbReference>
<dbReference type="EMBL" id="CP039690">
    <property type="protein sequence ID" value="QCI62971.1"/>
    <property type="molecule type" value="Genomic_DNA"/>
</dbReference>
<evidence type="ECO:0000256" key="5">
    <source>
        <dbReference type="ARBA" id="ARBA00022741"/>
    </source>
</evidence>
<protein>
    <submittedName>
        <fullName evidence="9">ABC transporter ATP-binding protein</fullName>
    </submittedName>
</protein>
<dbReference type="InterPro" id="IPR003593">
    <property type="entry name" value="AAA+_ATPase"/>
</dbReference>
<evidence type="ECO:0000256" key="6">
    <source>
        <dbReference type="ARBA" id="ARBA00022840"/>
    </source>
</evidence>
<dbReference type="KEGG" id="pstg:E8M01_01160"/>
<dbReference type="SUPFAM" id="SSF52540">
    <property type="entry name" value="P-loop containing nucleoside triphosphate hydrolases"/>
    <property type="match status" value="1"/>
</dbReference>
<dbReference type="SMART" id="SM00382">
    <property type="entry name" value="AAA"/>
    <property type="match status" value="1"/>
</dbReference>
<evidence type="ECO:0000256" key="4">
    <source>
        <dbReference type="ARBA" id="ARBA00022475"/>
    </source>
</evidence>
<dbReference type="InterPro" id="IPR017871">
    <property type="entry name" value="ABC_transporter-like_CS"/>
</dbReference>
<dbReference type="Proteomes" id="UP000298781">
    <property type="component" value="Chromosome"/>
</dbReference>
<feature type="domain" description="ABC transporter" evidence="8">
    <location>
        <begin position="17"/>
        <end position="273"/>
    </location>
</feature>
<dbReference type="NCBIfam" id="TIGR01727">
    <property type="entry name" value="oligo_HPY"/>
    <property type="match status" value="1"/>
</dbReference>
<dbReference type="RefSeq" id="WP_136958434.1">
    <property type="nucleotide sequence ID" value="NZ_CP039690.1"/>
</dbReference>
<keyword evidence="7" id="KW-0472">Membrane</keyword>
<dbReference type="PANTHER" id="PTHR43297">
    <property type="entry name" value="OLIGOPEPTIDE TRANSPORT ATP-BINDING PROTEIN APPD"/>
    <property type="match status" value="1"/>
</dbReference>
<dbReference type="PROSITE" id="PS00211">
    <property type="entry name" value="ABC_TRANSPORTER_1"/>
    <property type="match status" value="1"/>
</dbReference>
<proteinExistence type="inferred from homology"/>
<dbReference type="Pfam" id="PF00005">
    <property type="entry name" value="ABC_tran"/>
    <property type="match status" value="1"/>
</dbReference>
<dbReference type="CDD" id="cd03257">
    <property type="entry name" value="ABC_NikE_OppD_transporters"/>
    <property type="match status" value="1"/>
</dbReference>
<reference evidence="9 10" key="1">
    <citation type="submission" date="2019-04" db="EMBL/GenBank/DDBJ databases">
        <title>Phreatobacter aquaticus sp. nov.</title>
        <authorList>
            <person name="Choi A."/>
        </authorList>
    </citation>
    <scope>NUCLEOTIDE SEQUENCE [LARGE SCALE GENOMIC DNA]</scope>
    <source>
        <strain evidence="9 10">KCTC 52518</strain>
    </source>
</reference>
<evidence type="ECO:0000313" key="10">
    <source>
        <dbReference type="Proteomes" id="UP000298781"/>
    </source>
</evidence>
<comment type="subcellular location">
    <subcellularLocation>
        <location evidence="1">Cell inner membrane</location>
        <topology evidence="1">Peripheral membrane protein</topology>
    </subcellularLocation>
</comment>
<dbReference type="GO" id="GO:0055085">
    <property type="term" value="P:transmembrane transport"/>
    <property type="evidence" value="ECO:0007669"/>
    <property type="project" value="UniProtKB-ARBA"/>
</dbReference>
<dbReference type="GO" id="GO:0016887">
    <property type="term" value="F:ATP hydrolysis activity"/>
    <property type="evidence" value="ECO:0007669"/>
    <property type="project" value="InterPro"/>
</dbReference>
<dbReference type="PROSITE" id="PS50893">
    <property type="entry name" value="ABC_TRANSPORTER_2"/>
    <property type="match status" value="1"/>
</dbReference>
<keyword evidence="10" id="KW-1185">Reference proteome</keyword>
<dbReference type="InterPro" id="IPR050388">
    <property type="entry name" value="ABC_Ni/Peptide_Import"/>
</dbReference>
<keyword evidence="5" id="KW-0547">Nucleotide-binding</keyword>
<dbReference type="FunFam" id="3.40.50.300:FF:000016">
    <property type="entry name" value="Oligopeptide ABC transporter ATP-binding component"/>
    <property type="match status" value="1"/>
</dbReference>
<evidence type="ECO:0000313" key="9">
    <source>
        <dbReference type="EMBL" id="QCI62971.1"/>
    </source>
</evidence>
<evidence type="ECO:0000256" key="2">
    <source>
        <dbReference type="ARBA" id="ARBA00005417"/>
    </source>
</evidence>
<sequence length="350" mass="37871">MSEHQDRSPAPAQKPLLEVDNLAVRFRTDHGEFAAVSGVSLTLKRGETLAVVGESGSGKSVTSLAVMGLLPKSSGCRVTGAIRLAGADGTTRDLLAINEEAMRGVRGKDIAMVFQEPMTSLNPVKTIGGQITEAVRLHRPMDRRAAEDEACRLLDLVGIPAPRQRLSAYPHQLSGGMRQRVMIAMALSGEPSILIADEPTTALDVTIQAQILDLIRRLQDTTGMAVMFITHNLGVVAEIADRVMVMYSGRVVEQADVRPLFKRPLMPYTSGLLRSVPRLDLAGRRASTLAAIPGNVPDPRFPPSGCAFHPRCSDRVDGRCDVETPELDEAGGSRRVRCLRWRELAPEAVS</sequence>
<dbReference type="InterPro" id="IPR003439">
    <property type="entry name" value="ABC_transporter-like_ATP-bd"/>
</dbReference>
<dbReference type="GO" id="GO:0015833">
    <property type="term" value="P:peptide transport"/>
    <property type="evidence" value="ECO:0007669"/>
    <property type="project" value="InterPro"/>
</dbReference>
<keyword evidence="4" id="KW-1003">Cell membrane</keyword>
<gene>
    <name evidence="9" type="ORF">E8M01_01160</name>
</gene>
<evidence type="ECO:0000256" key="7">
    <source>
        <dbReference type="ARBA" id="ARBA00023136"/>
    </source>
</evidence>